<dbReference type="Proteomes" id="UP000054538">
    <property type="component" value="Unassembled WGS sequence"/>
</dbReference>
<dbReference type="OrthoDB" id="2670483at2759"/>
<name>A0A0D0D730_9AGAM</name>
<proteinExistence type="predicted"/>
<dbReference type="InParanoid" id="A0A0D0D730"/>
<reference evidence="1 2" key="1">
    <citation type="submission" date="2014-04" db="EMBL/GenBank/DDBJ databases">
        <authorList>
            <consortium name="DOE Joint Genome Institute"/>
            <person name="Kuo A."/>
            <person name="Kohler A."/>
            <person name="Jargeat P."/>
            <person name="Nagy L.G."/>
            <person name="Floudas D."/>
            <person name="Copeland A."/>
            <person name="Barry K.W."/>
            <person name="Cichocki N."/>
            <person name="Veneault-Fourrey C."/>
            <person name="LaButti K."/>
            <person name="Lindquist E.A."/>
            <person name="Lipzen A."/>
            <person name="Lundell T."/>
            <person name="Morin E."/>
            <person name="Murat C."/>
            <person name="Sun H."/>
            <person name="Tunlid A."/>
            <person name="Henrissat B."/>
            <person name="Grigoriev I.V."/>
            <person name="Hibbett D.S."/>
            <person name="Martin F."/>
            <person name="Nordberg H.P."/>
            <person name="Cantor M.N."/>
            <person name="Hua S.X."/>
        </authorList>
    </citation>
    <scope>NUCLEOTIDE SEQUENCE [LARGE SCALE GENOMIC DNA]</scope>
    <source>
        <strain evidence="1 2">Ve08.2h10</strain>
    </source>
</reference>
<accession>A0A0D0D730</accession>
<organism evidence="1 2">
    <name type="scientific">Paxillus rubicundulus Ve08.2h10</name>
    <dbReference type="NCBI Taxonomy" id="930991"/>
    <lineage>
        <taxon>Eukaryota</taxon>
        <taxon>Fungi</taxon>
        <taxon>Dikarya</taxon>
        <taxon>Basidiomycota</taxon>
        <taxon>Agaricomycotina</taxon>
        <taxon>Agaricomycetes</taxon>
        <taxon>Agaricomycetidae</taxon>
        <taxon>Boletales</taxon>
        <taxon>Paxilineae</taxon>
        <taxon>Paxillaceae</taxon>
        <taxon>Paxillus</taxon>
    </lineage>
</organism>
<reference evidence="2" key="2">
    <citation type="submission" date="2015-01" db="EMBL/GenBank/DDBJ databases">
        <title>Evolutionary Origins and Diversification of the Mycorrhizal Mutualists.</title>
        <authorList>
            <consortium name="DOE Joint Genome Institute"/>
            <consortium name="Mycorrhizal Genomics Consortium"/>
            <person name="Kohler A."/>
            <person name="Kuo A."/>
            <person name="Nagy L.G."/>
            <person name="Floudas D."/>
            <person name="Copeland A."/>
            <person name="Barry K.W."/>
            <person name="Cichocki N."/>
            <person name="Veneault-Fourrey C."/>
            <person name="LaButti K."/>
            <person name="Lindquist E.A."/>
            <person name="Lipzen A."/>
            <person name="Lundell T."/>
            <person name="Morin E."/>
            <person name="Murat C."/>
            <person name="Riley R."/>
            <person name="Ohm R."/>
            <person name="Sun H."/>
            <person name="Tunlid A."/>
            <person name="Henrissat B."/>
            <person name="Grigoriev I.V."/>
            <person name="Hibbett D.S."/>
            <person name="Martin F."/>
        </authorList>
    </citation>
    <scope>NUCLEOTIDE SEQUENCE [LARGE SCALE GENOMIC DNA]</scope>
    <source>
        <strain evidence="2">Ve08.2h10</strain>
    </source>
</reference>
<keyword evidence="2" id="KW-1185">Reference proteome</keyword>
<evidence type="ECO:0000313" key="2">
    <source>
        <dbReference type="Proteomes" id="UP000054538"/>
    </source>
</evidence>
<gene>
    <name evidence="1" type="ORF">PAXRUDRAFT_161264</name>
</gene>
<protein>
    <submittedName>
        <fullName evidence="1">Uncharacterized protein</fullName>
    </submittedName>
</protein>
<sequence>MFQHHLETSAPLKPERNKDEAQQWLAMVFKVQSHLSKVISIMHLQIYAIGWATSIKIWEDASTEI</sequence>
<dbReference type="EMBL" id="KN826278">
    <property type="protein sequence ID" value="KIK79451.1"/>
    <property type="molecule type" value="Genomic_DNA"/>
</dbReference>
<evidence type="ECO:0000313" key="1">
    <source>
        <dbReference type="EMBL" id="KIK79451.1"/>
    </source>
</evidence>
<dbReference type="HOGENOM" id="CLU_2850348_0_0_1"/>
<dbReference type="AlphaFoldDB" id="A0A0D0D730"/>